<reference evidence="2" key="1">
    <citation type="submission" date="2021-01" db="EMBL/GenBank/DDBJ databases">
        <title>Whole genome shotgun sequence of Acrocarpospora phusangensis NBRC 108782.</title>
        <authorList>
            <person name="Komaki H."/>
            <person name="Tamura T."/>
        </authorList>
    </citation>
    <scope>NUCLEOTIDE SEQUENCE</scope>
    <source>
        <strain evidence="2">NBRC 108782</strain>
    </source>
</reference>
<evidence type="ECO:0000256" key="1">
    <source>
        <dbReference type="SAM" id="Phobius"/>
    </source>
</evidence>
<evidence type="ECO:0000313" key="3">
    <source>
        <dbReference type="Proteomes" id="UP000640052"/>
    </source>
</evidence>
<sequence>MTGRVRRLLSRRISASGIRLVAAATLGAVLGWLAFGPPWRTDETAACTPQPGVLTVAAGYDESVDQQRRQAVETWTRNGYRAALVQISPVTDEKRVEMAASADGCPFDVLVLDVAHLPEFAASGAITEIALPARPFLDRTVEVGKYQGRQYGVPFAADVPLLYSRGDTTDLIRRAWHRDPVPDDPATGKIIVQLDDYEGGSINLMEAIGTSNLAGFVDEIPSGPALRRAFQPGLNRWARLYRENPGMLASSRFKERDSVEEFRLSPGPVVMRNWPSAFGALAAADRFRADDGRLSFTIEPVPGGVLGGSVLAVSSSLDGARAEAARALIDHLTTPQVQSELFACGSYAPVVPDAYDIDSYVARGFATANDCLNLGDAPDAATYRDDFRTLAVTVRAAIADAGIRPPIPHYSRFSDVFRRCARAIVTGEATDADEAYYRTFSAALTRATTGRLPEGSPSSVCR</sequence>
<gene>
    <name evidence="2" type="ORF">Aph01nite_11950</name>
</gene>
<dbReference type="Gene3D" id="3.40.190.10">
    <property type="entry name" value="Periplasmic binding protein-like II"/>
    <property type="match status" value="2"/>
</dbReference>
<proteinExistence type="predicted"/>
<dbReference type="Proteomes" id="UP000640052">
    <property type="component" value="Unassembled WGS sequence"/>
</dbReference>
<evidence type="ECO:0008006" key="4">
    <source>
        <dbReference type="Google" id="ProtNLM"/>
    </source>
</evidence>
<comment type="caution">
    <text evidence="2">The sequence shown here is derived from an EMBL/GenBank/DDBJ whole genome shotgun (WGS) entry which is preliminary data.</text>
</comment>
<organism evidence="2 3">
    <name type="scientific">Acrocarpospora phusangensis</name>
    <dbReference type="NCBI Taxonomy" id="1070424"/>
    <lineage>
        <taxon>Bacteria</taxon>
        <taxon>Bacillati</taxon>
        <taxon>Actinomycetota</taxon>
        <taxon>Actinomycetes</taxon>
        <taxon>Streptosporangiales</taxon>
        <taxon>Streptosporangiaceae</taxon>
        <taxon>Acrocarpospora</taxon>
    </lineage>
</organism>
<keyword evidence="1" id="KW-0472">Membrane</keyword>
<dbReference type="AlphaFoldDB" id="A0A919QA17"/>
<dbReference type="RefSeq" id="WP_204039719.1">
    <property type="nucleotide sequence ID" value="NZ_BOOA01000007.1"/>
</dbReference>
<dbReference type="SUPFAM" id="SSF53850">
    <property type="entry name" value="Periplasmic binding protein-like II"/>
    <property type="match status" value="1"/>
</dbReference>
<keyword evidence="3" id="KW-1185">Reference proteome</keyword>
<keyword evidence="1" id="KW-0812">Transmembrane</keyword>
<evidence type="ECO:0000313" key="2">
    <source>
        <dbReference type="EMBL" id="GIH22885.1"/>
    </source>
</evidence>
<protein>
    <recommendedName>
        <fullName evidence="4">ABC transporter substrate-binding protein</fullName>
    </recommendedName>
</protein>
<dbReference type="EMBL" id="BOOA01000007">
    <property type="protein sequence ID" value="GIH22885.1"/>
    <property type="molecule type" value="Genomic_DNA"/>
</dbReference>
<name>A0A919QA17_9ACTN</name>
<dbReference type="InterPro" id="IPR006059">
    <property type="entry name" value="SBP"/>
</dbReference>
<keyword evidence="1" id="KW-1133">Transmembrane helix</keyword>
<accession>A0A919QA17</accession>
<feature type="transmembrane region" description="Helical" evidence="1">
    <location>
        <begin position="20"/>
        <end position="39"/>
    </location>
</feature>
<dbReference type="Pfam" id="PF13416">
    <property type="entry name" value="SBP_bac_8"/>
    <property type="match status" value="1"/>
</dbReference>